<dbReference type="RefSeq" id="WP_077684866.1">
    <property type="nucleotide sequence ID" value="NZ_CP019606.1"/>
</dbReference>
<name>A0A1Q2CKC5_9ACTN</name>
<dbReference type="KEGG" id="tes:BW730_02440"/>
<proteinExistence type="predicted"/>
<dbReference type="InterPro" id="IPR042095">
    <property type="entry name" value="SUMF_sf"/>
</dbReference>
<evidence type="ECO:0000313" key="2">
    <source>
        <dbReference type="Proteomes" id="UP000188145"/>
    </source>
</evidence>
<dbReference type="Gene3D" id="3.90.1580.10">
    <property type="entry name" value="paralog of FGE (formylglycine-generating enzyme)"/>
    <property type="match status" value="1"/>
</dbReference>
<dbReference type="STRING" id="1332264.BW730_02440"/>
<sequence>MTTLPPGFEPVGEATFVDAPPGRAAGPTVSLYRGFGAEFALVPGADVEVGWVAPGRGVFDAMPAHIVDGVEADLFAIAHPLEGALRWLATAEAEPDVDPAVLGFLRARVEALRDHPEADPEVAAEFTMSAYGARVADALSPVRTVTIAPMLVERAPRPIGRRYVGTYDDASGAADLDPAYADRALDGIARLGEIAPNGHARLVGVVDLVRRDGGDLAVYLEEPTTHARLSADVAAEGFALPSEDEWEYLCGGGSRTLFRWGDDDPGDIGYGYGSEPDVLAEPNRFGLRIAWDQFKQEVTADPRIAKGGDGGVSLHDSIGWFHQSLPLSTFYRSWGHEGWNEDLASGYHVYRRIVRL</sequence>
<dbReference type="InterPro" id="IPR016187">
    <property type="entry name" value="CTDL_fold"/>
</dbReference>
<reference evidence="2" key="1">
    <citation type="submission" date="2017-02" db="EMBL/GenBank/DDBJ databases">
        <title>Tessaracoccus aquaemaris sp. nov., isolated from the intestine of a Korean rockfish, Sebastes schlegelii, in a marine aquaculture pond.</title>
        <authorList>
            <person name="Tak E.J."/>
            <person name="Bae J.-W."/>
        </authorList>
    </citation>
    <scope>NUCLEOTIDE SEQUENCE [LARGE SCALE GENOMIC DNA]</scope>
    <source>
        <strain evidence="2">NSG39</strain>
    </source>
</reference>
<dbReference type="EMBL" id="CP019606">
    <property type="protein sequence ID" value="AQP46567.1"/>
    <property type="molecule type" value="Genomic_DNA"/>
</dbReference>
<dbReference type="AlphaFoldDB" id="A0A1Q2CKC5"/>
<dbReference type="OrthoDB" id="9768004at2"/>
<protein>
    <recommendedName>
        <fullName evidence="3">Sulfatase-modifying factor enzyme domain-containing protein</fullName>
    </recommendedName>
</protein>
<dbReference type="Proteomes" id="UP000188145">
    <property type="component" value="Chromosome"/>
</dbReference>
<organism evidence="1 2">
    <name type="scientific">Tessaracoccus aquimaris</name>
    <dbReference type="NCBI Taxonomy" id="1332264"/>
    <lineage>
        <taxon>Bacteria</taxon>
        <taxon>Bacillati</taxon>
        <taxon>Actinomycetota</taxon>
        <taxon>Actinomycetes</taxon>
        <taxon>Propionibacteriales</taxon>
        <taxon>Propionibacteriaceae</taxon>
        <taxon>Tessaracoccus</taxon>
    </lineage>
</organism>
<evidence type="ECO:0000313" key="1">
    <source>
        <dbReference type="EMBL" id="AQP46567.1"/>
    </source>
</evidence>
<accession>A0A1Q2CKC5</accession>
<dbReference type="SUPFAM" id="SSF56436">
    <property type="entry name" value="C-type lectin-like"/>
    <property type="match status" value="1"/>
</dbReference>
<gene>
    <name evidence="1" type="ORF">BW730_02440</name>
</gene>
<keyword evidence="2" id="KW-1185">Reference proteome</keyword>
<evidence type="ECO:0008006" key="3">
    <source>
        <dbReference type="Google" id="ProtNLM"/>
    </source>
</evidence>